<feature type="transmembrane region" description="Helical" evidence="1">
    <location>
        <begin position="44"/>
        <end position="76"/>
    </location>
</feature>
<accession>A0A0S8GEY6</accession>
<name>A0A0S8GEY6_UNCT6</name>
<keyword evidence="1" id="KW-0812">Transmembrane</keyword>
<dbReference type="EMBL" id="LJUI01000005">
    <property type="protein sequence ID" value="KPK71264.1"/>
    <property type="molecule type" value="Genomic_DNA"/>
</dbReference>
<dbReference type="AlphaFoldDB" id="A0A0S8GEY6"/>
<protein>
    <submittedName>
        <fullName evidence="2">Membrane-associated protein</fullName>
    </submittedName>
</protein>
<keyword evidence="1" id="KW-0472">Membrane</keyword>
<dbReference type="Proteomes" id="UP000051717">
    <property type="component" value="Unassembled WGS sequence"/>
</dbReference>
<organism evidence="2 3">
    <name type="scientific">candidate division TA06 bacterium SM23_40</name>
    <dbReference type="NCBI Taxonomy" id="1703774"/>
    <lineage>
        <taxon>Bacteria</taxon>
        <taxon>Bacteria division TA06</taxon>
    </lineage>
</organism>
<evidence type="ECO:0000313" key="2">
    <source>
        <dbReference type="EMBL" id="KPK71264.1"/>
    </source>
</evidence>
<comment type="caution">
    <text evidence="2">The sequence shown here is derived from an EMBL/GenBank/DDBJ whole genome shotgun (WGS) entry which is preliminary data.</text>
</comment>
<dbReference type="NCBIfam" id="NF037947">
    <property type="entry name" value="holin_4"/>
    <property type="match status" value="1"/>
</dbReference>
<keyword evidence="1" id="KW-1133">Transmembrane helix</keyword>
<evidence type="ECO:0000313" key="3">
    <source>
        <dbReference type="Proteomes" id="UP000051717"/>
    </source>
</evidence>
<reference evidence="2 3" key="1">
    <citation type="journal article" date="2015" name="Microbiome">
        <title>Genomic resolution of linkages in carbon, nitrogen, and sulfur cycling among widespread estuary sediment bacteria.</title>
        <authorList>
            <person name="Baker B.J."/>
            <person name="Lazar C.S."/>
            <person name="Teske A.P."/>
            <person name="Dick G.J."/>
        </authorList>
    </citation>
    <scope>NUCLEOTIDE SEQUENCE [LARGE SCALE GENOMIC DNA]</scope>
    <source>
        <strain evidence="2">SM23_40</strain>
    </source>
</reference>
<proteinExistence type="predicted"/>
<evidence type="ECO:0000256" key="1">
    <source>
        <dbReference type="SAM" id="Phobius"/>
    </source>
</evidence>
<gene>
    <name evidence="2" type="ORF">AMJ82_01230</name>
</gene>
<sequence length="83" mass="8692">MQRLSVSATALGFGLTWAVAILSIGWTSMFGWGTRVVGVVSSLYIGYAPTFLGGIIGALWALVDGAIGGAIFALVYNAVVRRR</sequence>